<dbReference type="SMART" id="SM00345">
    <property type="entry name" value="HTH_GNTR"/>
    <property type="match status" value="1"/>
</dbReference>
<dbReference type="SUPFAM" id="SSF46785">
    <property type="entry name" value="Winged helix' DNA-binding domain"/>
    <property type="match status" value="1"/>
</dbReference>
<dbReference type="AlphaFoldDB" id="A0A1M4ZKM8"/>
<dbReference type="InterPro" id="IPR036388">
    <property type="entry name" value="WH-like_DNA-bd_sf"/>
</dbReference>
<name>A0A1M4ZKM8_9BACT</name>
<dbReference type="STRING" id="1121391.SAMN02745206_01492"/>
<dbReference type="Gene3D" id="1.20.120.530">
    <property type="entry name" value="GntR ligand-binding domain-like"/>
    <property type="match status" value="1"/>
</dbReference>
<gene>
    <name evidence="5" type="ORF">SAMN02745206_01492</name>
</gene>
<evidence type="ECO:0000259" key="4">
    <source>
        <dbReference type="PROSITE" id="PS50949"/>
    </source>
</evidence>
<dbReference type="CDD" id="cd07377">
    <property type="entry name" value="WHTH_GntR"/>
    <property type="match status" value="1"/>
</dbReference>
<dbReference type="Pfam" id="PF07729">
    <property type="entry name" value="FCD"/>
    <property type="match status" value="1"/>
</dbReference>
<keyword evidence="3" id="KW-0804">Transcription</keyword>
<keyword evidence="1" id="KW-0805">Transcription regulation</keyword>
<dbReference type="EMBL" id="FQVB01000012">
    <property type="protein sequence ID" value="SHF18515.1"/>
    <property type="molecule type" value="Genomic_DNA"/>
</dbReference>
<dbReference type="OrthoDB" id="5343675at2"/>
<keyword evidence="6" id="KW-1185">Reference proteome</keyword>
<feature type="domain" description="HTH gntR-type" evidence="4">
    <location>
        <begin position="11"/>
        <end position="79"/>
    </location>
</feature>
<dbReference type="PANTHER" id="PTHR43537">
    <property type="entry name" value="TRANSCRIPTIONAL REGULATOR, GNTR FAMILY"/>
    <property type="match status" value="1"/>
</dbReference>
<dbReference type="Pfam" id="PF00392">
    <property type="entry name" value="GntR"/>
    <property type="match status" value="1"/>
</dbReference>
<dbReference type="PANTHER" id="PTHR43537:SF5">
    <property type="entry name" value="UXU OPERON TRANSCRIPTIONAL REGULATOR"/>
    <property type="match status" value="1"/>
</dbReference>
<evidence type="ECO:0000313" key="5">
    <source>
        <dbReference type="EMBL" id="SHF18515.1"/>
    </source>
</evidence>
<dbReference type="SMART" id="SM00895">
    <property type="entry name" value="FCD"/>
    <property type="match status" value="1"/>
</dbReference>
<dbReference type="PRINTS" id="PR00035">
    <property type="entry name" value="HTHGNTR"/>
</dbReference>
<dbReference type="Gene3D" id="1.10.10.10">
    <property type="entry name" value="Winged helix-like DNA-binding domain superfamily/Winged helix DNA-binding domain"/>
    <property type="match status" value="1"/>
</dbReference>
<dbReference type="InterPro" id="IPR036390">
    <property type="entry name" value="WH_DNA-bd_sf"/>
</dbReference>
<proteinExistence type="predicted"/>
<protein>
    <submittedName>
        <fullName evidence="5">Transcriptional regulator, GntR family</fullName>
    </submittedName>
</protein>
<evidence type="ECO:0000256" key="2">
    <source>
        <dbReference type="ARBA" id="ARBA00023125"/>
    </source>
</evidence>
<keyword evidence="2" id="KW-0238">DNA-binding</keyword>
<sequence length="238" mass="26999">MTLPVKPIKPKRIADEVADQLTELIYRGFLKPGDRLPSERELARQLQVSRPTVREAINKLVVQGLVDQRHGQGTFVRSTESADDNPMATLMEGQDVTLEHILEVRLGLECTAAALAAMRADERDIEHLRTSLEAMKADIAQGGIGHEPDISFHMAIAYATRNPVQVRVMRNLYDFLFFGIRMNLQKLYEEPGNLPKIIQQHTAIYEAIRHRDSDEALEAMKRHIGFVLDFFRSRQADG</sequence>
<dbReference type="SUPFAM" id="SSF48008">
    <property type="entry name" value="GntR ligand-binding domain-like"/>
    <property type="match status" value="1"/>
</dbReference>
<dbReference type="PROSITE" id="PS50949">
    <property type="entry name" value="HTH_GNTR"/>
    <property type="match status" value="1"/>
</dbReference>
<dbReference type="Proteomes" id="UP000184076">
    <property type="component" value="Unassembled WGS sequence"/>
</dbReference>
<dbReference type="InterPro" id="IPR000524">
    <property type="entry name" value="Tscrpt_reg_HTH_GntR"/>
</dbReference>
<accession>A0A1M4ZKM8</accession>
<organism evidence="5 6">
    <name type="scientific">Desulfacinum infernum DSM 9756</name>
    <dbReference type="NCBI Taxonomy" id="1121391"/>
    <lineage>
        <taxon>Bacteria</taxon>
        <taxon>Pseudomonadati</taxon>
        <taxon>Thermodesulfobacteriota</taxon>
        <taxon>Syntrophobacteria</taxon>
        <taxon>Syntrophobacterales</taxon>
        <taxon>Syntrophobacteraceae</taxon>
        <taxon>Desulfacinum</taxon>
    </lineage>
</organism>
<evidence type="ECO:0000256" key="1">
    <source>
        <dbReference type="ARBA" id="ARBA00023015"/>
    </source>
</evidence>
<dbReference type="InterPro" id="IPR011711">
    <property type="entry name" value="GntR_C"/>
</dbReference>
<dbReference type="RefSeq" id="WP_073038365.1">
    <property type="nucleotide sequence ID" value="NZ_FQVB01000012.1"/>
</dbReference>
<dbReference type="GO" id="GO:0003700">
    <property type="term" value="F:DNA-binding transcription factor activity"/>
    <property type="evidence" value="ECO:0007669"/>
    <property type="project" value="InterPro"/>
</dbReference>
<reference evidence="6" key="1">
    <citation type="submission" date="2016-11" db="EMBL/GenBank/DDBJ databases">
        <authorList>
            <person name="Varghese N."/>
            <person name="Submissions S."/>
        </authorList>
    </citation>
    <scope>NUCLEOTIDE SEQUENCE [LARGE SCALE GENOMIC DNA]</scope>
    <source>
        <strain evidence="6">DSM 9756</strain>
    </source>
</reference>
<dbReference type="InterPro" id="IPR008920">
    <property type="entry name" value="TF_FadR/GntR_C"/>
</dbReference>
<evidence type="ECO:0000256" key="3">
    <source>
        <dbReference type="ARBA" id="ARBA00023163"/>
    </source>
</evidence>
<dbReference type="GO" id="GO:0003677">
    <property type="term" value="F:DNA binding"/>
    <property type="evidence" value="ECO:0007669"/>
    <property type="project" value="UniProtKB-KW"/>
</dbReference>
<evidence type="ECO:0000313" key="6">
    <source>
        <dbReference type="Proteomes" id="UP000184076"/>
    </source>
</evidence>